<comment type="caution">
    <text evidence="2">The sequence shown here is derived from an EMBL/GenBank/DDBJ whole genome shotgun (WGS) entry which is preliminary data.</text>
</comment>
<dbReference type="AlphaFoldDB" id="A0A843W343"/>
<name>A0A843W343_COLES</name>
<dbReference type="Proteomes" id="UP000652761">
    <property type="component" value="Unassembled WGS sequence"/>
</dbReference>
<proteinExistence type="predicted"/>
<dbReference type="EMBL" id="NMUH01002661">
    <property type="protein sequence ID" value="MQM01328.1"/>
    <property type="molecule type" value="Genomic_DNA"/>
</dbReference>
<gene>
    <name evidence="2" type="ORF">Taro_034088</name>
</gene>
<keyword evidence="3" id="KW-1185">Reference proteome</keyword>
<evidence type="ECO:0000256" key="1">
    <source>
        <dbReference type="SAM" id="MobiDB-lite"/>
    </source>
</evidence>
<reference evidence="2" key="1">
    <citation type="submission" date="2017-07" db="EMBL/GenBank/DDBJ databases">
        <title>Taro Niue Genome Assembly and Annotation.</title>
        <authorList>
            <person name="Atibalentja N."/>
            <person name="Keating K."/>
            <person name="Fields C.J."/>
        </authorList>
    </citation>
    <scope>NUCLEOTIDE SEQUENCE</scope>
    <source>
        <strain evidence="2">Niue_2</strain>
        <tissue evidence="2">Leaf</tissue>
    </source>
</reference>
<sequence length="117" mass="13352">MDSWMTAHYHQPSTPDQQLLARDSHAPLHKGEGNLQAEKHGRPKQPNRHFPHLSHYLRQEAKTVSLSSGILRQILDKAMKTRFKKKMSNPIQANAKKADPRKVISNSTLNQVRITSL</sequence>
<protein>
    <submittedName>
        <fullName evidence="2">Uncharacterized protein</fullName>
    </submittedName>
</protein>
<organism evidence="2 3">
    <name type="scientific">Colocasia esculenta</name>
    <name type="common">Wild taro</name>
    <name type="synonym">Arum esculentum</name>
    <dbReference type="NCBI Taxonomy" id="4460"/>
    <lineage>
        <taxon>Eukaryota</taxon>
        <taxon>Viridiplantae</taxon>
        <taxon>Streptophyta</taxon>
        <taxon>Embryophyta</taxon>
        <taxon>Tracheophyta</taxon>
        <taxon>Spermatophyta</taxon>
        <taxon>Magnoliopsida</taxon>
        <taxon>Liliopsida</taxon>
        <taxon>Araceae</taxon>
        <taxon>Aroideae</taxon>
        <taxon>Colocasieae</taxon>
        <taxon>Colocasia</taxon>
    </lineage>
</organism>
<evidence type="ECO:0000313" key="2">
    <source>
        <dbReference type="EMBL" id="MQM01328.1"/>
    </source>
</evidence>
<accession>A0A843W343</accession>
<feature type="region of interest" description="Disordered" evidence="1">
    <location>
        <begin position="85"/>
        <end position="104"/>
    </location>
</feature>
<feature type="region of interest" description="Disordered" evidence="1">
    <location>
        <begin position="1"/>
        <end position="50"/>
    </location>
</feature>
<evidence type="ECO:0000313" key="3">
    <source>
        <dbReference type="Proteomes" id="UP000652761"/>
    </source>
</evidence>
<feature type="compositionally biased region" description="Basic and acidic residues" evidence="1">
    <location>
        <begin position="22"/>
        <end position="40"/>
    </location>
</feature>
<feature type="compositionally biased region" description="Basic residues" evidence="1">
    <location>
        <begin position="41"/>
        <end position="50"/>
    </location>
</feature>